<evidence type="ECO:0000256" key="15">
    <source>
        <dbReference type="ARBA" id="ARBA00023136"/>
    </source>
</evidence>
<evidence type="ECO:0000256" key="5">
    <source>
        <dbReference type="ARBA" id="ARBA00010185"/>
    </source>
</evidence>
<evidence type="ECO:0000256" key="23">
    <source>
        <dbReference type="ARBA" id="ARBA00033406"/>
    </source>
</evidence>
<evidence type="ECO:0000256" key="22">
    <source>
        <dbReference type="ARBA" id="ARBA00032743"/>
    </source>
</evidence>
<evidence type="ECO:0000256" key="2">
    <source>
        <dbReference type="ARBA" id="ARBA00004651"/>
    </source>
</evidence>
<keyword evidence="17" id="KW-1208">Phospholipid metabolism</keyword>
<dbReference type="EC" id="2.7.7.41" evidence="6"/>
<comment type="pathway">
    <text evidence="4">Lipid metabolism.</text>
</comment>
<keyword evidence="8" id="KW-1003">Cell membrane</keyword>
<dbReference type="PANTHER" id="PTHR46382:SF1">
    <property type="entry name" value="PHOSPHATIDATE CYTIDYLYLTRANSFERASE"/>
    <property type="match status" value="1"/>
</dbReference>
<evidence type="ECO:0000313" key="26">
    <source>
        <dbReference type="Proteomes" id="UP000593915"/>
    </source>
</evidence>
<comment type="similarity">
    <text evidence="5">Belongs to the CDS family.</text>
</comment>
<feature type="transmembrane region" description="Helical" evidence="24">
    <location>
        <begin position="186"/>
        <end position="207"/>
    </location>
</feature>
<evidence type="ECO:0000313" key="25">
    <source>
        <dbReference type="EMBL" id="QOW59955.1"/>
    </source>
</evidence>
<evidence type="ECO:0000256" key="14">
    <source>
        <dbReference type="ARBA" id="ARBA00023098"/>
    </source>
</evidence>
<evidence type="ECO:0000256" key="20">
    <source>
        <dbReference type="ARBA" id="ARBA00032253"/>
    </source>
</evidence>
<keyword evidence="9" id="KW-0444">Lipid biosynthesis</keyword>
<evidence type="ECO:0000256" key="8">
    <source>
        <dbReference type="ARBA" id="ARBA00022475"/>
    </source>
</evidence>
<evidence type="ECO:0000256" key="10">
    <source>
        <dbReference type="ARBA" id="ARBA00022679"/>
    </source>
</evidence>
<evidence type="ECO:0000256" key="12">
    <source>
        <dbReference type="ARBA" id="ARBA00022695"/>
    </source>
</evidence>
<feature type="transmembrane region" description="Helical" evidence="24">
    <location>
        <begin position="119"/>
        <end position="142"/>
    </location>
</feature>
<dbReference type="AlphaFoldDB" id="A0A7S6WMP7"/>
<evidence type="ECO:0000256" key="11">
    <source>
        <dbReference type="ARBA" id="ARBA00022692"/>
    </source>
</evidence>
<proteinExistence type="inferred from homology"/>
<evidence type="ECO:0000256" key="4">
    <source>
        <dbReference type="ARBA" id="ARBA00005189"/>
    </source>
</evidence>
<accession>A0A7S6WMP7</accession>
<feature type="transmembrane region" description="Helical" evidence="24">
    <location>
        <begin position="7"/>
        <end position="25"/>
    </location>
</feature>
<feature type="transmembrane region" description="Helical" evidence="24">
    <location>
        <begin position="64"/>
        <end position="83"/>
    </location>
</feature>
<protein>
    <recommendedName>
        <fullName evidence="7">Phosphatidate cytidylyltransferase</fullName>
        <ecNumber evidence="6">2.7.7.41</ecNumber>
    </recommendedName>
    <alternativeName>
        <fullName evidence="20">CDP-DAG synthase</fullName>
    </alternativeName>
    <alternativeName>
        <fullName evidence="22">CDP-DG synthase</fullName>
    </alternativeName>
    <alternativeName>
        <fullName evidence="18">CDP-diacylglycerol synthase</fullName>
    </alternativeName>
    <alternativeName>
        <fullName evidence="21">CDP-diglyceride pyrophosphorylase</fullName>
    </alternativeName>
    <alternativeName>
        <fullName evidence="23">CDP-diglyceride synthase</fullName>
    </alternativeName>
    <alternativeName>
        <fullName evidence="19">CTP:phosphatidate cytidylyltransferase</fullName>
    </alternativeName>
</protein>
<evidence type="ECO:0000256" key="18">
    <source>
        <dbReference type="ARBA" id="ARBA00029893"/>
    </source>
</evidence>
<keyword evidence="14" id="KW-0443">Lipid metabolism</keyword>
<keyword evidence="11 24" id="KW-0812">Transmembrane</keyword>
<dbReference type="GO" id="GO:0005886">
    <property type="term" value="C:plasma membrane"/>
    <property type="evidence" value="ECO:0007669"/>
    <property type="project" value="UniProtKB-SubCell"/>
</dbReference>
<dbReference type="Proteomes" id="UP000593915">
    <property type="component" value="Chromosome"/>
</dbReference>
<dbReference type="GO" id="GO:0004605">
    <property type="term" value="F:phosphatidate cytidylyltransferase activity"/>
    <property type="evidence" value="ECO:0007669"/>
    <property type="project" value="UniProtKB-EC"/>
</dbReference>
<dbReference type="GO" id="GO:0016024">
    <property type="term" value="P:CDP-diacylglycerol biosynthetic process"/>
    <property type="evidence" value="ECO:0007669"/>
    <property type="project" value="TreeGrafter"/>
</dbReference>
<evidence type="ECO:0000256" key="21">
    <source>
        <dbReference type="ARBA" id="ARBA00032396"/>
    </source>
</evidence>
<evidence type="ECO:0000256" key="6">
    <source>
        <dbReference type="ARBA" id="ARBA00012487"/>
    </source>
</evidence>
<keyword evidence="16" id="KW-0594">Phospholipid biosynthesis</keyword>
<feature type="transmembrane region" description="Helical" evidence="24">
    <location>
        <begin position="148"/>
        <end position="166"/>
    </location>
</feature>
<keyword evidence="10 25" id="KW-0808">Transferase</keyword>
<evidence type="ECO:0000256" key="3">
    <source>
        <dbReference type="ARBA" id="ARBA00005119"/>
    </source>
</evidence>
<feature type="transmembrane region" description="Helical" evidence="24">
    <location>
        <begin position="219"/>
        <end position="239"/>
    </location>
</feature>
<evidence type="ECO:0000256" key="13">
    <source>
        <dbReference type="ARBA" id="ARBA00022989"/>
    </source>
</evidence>
<evidence type="ECO:0000256" key="7">
    <source>
        <dbReference type="ARBA" id="ARBA00019373"/>
    </source>
</evidence>
<dbReference type="Pfam" id="PF01148">
    <property type="entry name" value="CTP_transf_1"/>
    <property type="match status" value="1"/>
</dbReference>
<evidence type="ECO:0000256" key="16">
    <source>
        <dbReference type="ARBA" id="ARBA00023209"/>
    </source>
</evidence>
<dbReference type="PANTHER" id="PTHR46382">
    <property type="entry name" value="PHOSPHATIDATE CYTIDYLYLTRANSFERASE"/>
    <property type="match status" value="1"/>
</dbReference>
<evidence type="ECO:0000256" key="1">
    <source>
        <dbReference type="ARBA" id="ARBA00001698"/>
    </source>
</evidence>
<gene>
    <name evidence="25" type="ORF">IFE08_08790</name>
</gene>
<feature type="transmembrane region" description="Helical" evidence="24">
    <location>
        <begin position="89"/>
        <end position="112"/>
    </location>
</feature>
<keyword evidence="13 24" id="KW-1133">Transmembrane helix</keyword>
<feature type="transmembrane region" description="Helical" evidence="24">
    <location>
        <begin position="260"/>
        <end position="280"/>
    </location>
</feature>
<dbReference type="GeneID" id="301090631"/>
<evidence type="ECO:0000256" key="9">
    <source>
        <dbReference type="ARBA" id="ARBA00022516"/>
    </source>
</evidence>
<evidence type="ECO:0000256" key="19">
    <source>
        <dbReference type="ARBA" id="ARBA00031825"/>
    </source>
</evidence>
<comment type="pathway">
    <text evidence="3">Phospholipid metabolism; CDP-diacylglycerol biosynthesis; CDP-diacylglycerol from sn-glycerol 3-phosphate: step 3/3.</text>
</comment>
<reference evidence="25 26" key="1">
    <citation type="submission" date="2020-09" db="EMBL/GenBank/DDBJ databases">
        <title>Characterization of Treponema spp. from bovine digital dermatitis in Korea.</title>
        <authorList>
            <person name="Espiritu H.M."/>
            <person name="Cho Y.I."/>
            <person name="Mamuad L."/>
        </authorList>
    </citation>
    <scope>NUCLEOTIDE SEQUENCE [LARGE SCALE GENOMIC DNA]</scope>
    <source>
        <strain evidence="25 26">KS1</strain>
    </source>
</reference>
<keyword evidence="12 25" id="KW-0548">Nucleotidyltransferase</keyword>
<evidence type="ECO:0000256" key="17">
    <source>
        <dbReference type="ARBA" id="ARBA00023264"/>
    </source>
</evidence>
<keyword evidence="15 24" id="KW-0472">Membrane</keyword>
<sequence>MRKLIERLLVFFIGGPLILASIYFFPHYNFLVYHIMLISAAVIANFEIYNILSQKIHSYPPKIMSVFGSVLILLSYFAGLKFFSGKYLFDAFGIIIAFIMISEAVFSFGGTFTNSISRLASGIFMLLYPWGLSIYLSVLTVFPNANKVLLIFYLMTFASDSIAWFFGMILGKNNRGLIKASPKKSIAGFIGGYAGPVAVAFLVHKIFYKEFGGKLTELIILSVLTASAAILGDMIESILKRSADVKDSGKIILGRGGILDSLDSLLLAAPVFYVSFKFLFGGR</sequence>
<organism evidence="25 26">
    <name type="scientific">Treponema pedis</name>
    <dbReference type="NCBI Taxonomy" id="409322"/>
    <lineage>
        <taxon>Bacteria</taxon>
        <taxon>Pseudomonadati</taxon>
        <taxon>Spirochaetota</taxon>
        <taxon>Spirochaetia</taxon>
        <taxon>Spirochaetales</taxon>
        <taxon>Treponemataceae</taxon>
        <taxon>Treponema</taxon>
    </lineage>
</organism>
<evidence type="ECO:0000256" key="24">
    <source>
        <dbReference type="SAM" id="Phobius"/>
    </source>
</evidence>
<comment type="catalytic activity">
    <reaction evidence="1">
        <text>a 1,2-diacyl-sn-glycero-3-phosphate + CTP + H(+) = a CDP-1,2-diacyl-sn-glycerol + diphosphate</text>
        <dbReference type="Rhea" id="RHEA:16229"/>
        <dbReference type="ChEBI" id="CHEBI:15378"/>
        <dbReference type="ChEBI" id="CHEBI:33019"/>
        <dbReference type="ChEBI" id="CHEBI:37563"/>
        <dbReference type="ChEBI" id="CHEBI:58332"/>
        <dbReference type="ChEBI" id="CHEBI:58608"/>
        <dbReference type="EC" id="2.7.7.41"/>
    </reaction>
</comment>
<dbReference type="RefSeq" id="WP_020965923.1">
    <property type="nucleotide sequence ID" value="NZ_CP061839.1"/>
</dbReference>
<comment type="subcellular location">
    <subcellularLocation>
        <location evidence="2">Cell membrane</location>
        <topology evidence="2">Multi-pass membrane protein</topology>
    </subcellularLocation>
</comment>
<dbReference type="EMBL" id="CP061839">
    <property type="protein sequence ID" value="QOW59955.1"/>
    <property type="molecule type" value="Genomic_DNA"/>
</dbReference>
<name>A0A7S6WMP7_9SPIR</name>
<feature type="transmembrane region" description="Helical" evidence="24">
    <location>
        <begin position="31"/>
        <end position="52"/>
    </location>
</feature>